<dbReference type="Pfam" id="PF02985">
    <property type="entry name" value="HEAT"/>
    <property type="match status" value="1"/>
</dbReference>
<evidence type="ECO:0000256" key="2">
    <source>
        <dbReference type="PROSITE-ProRule" id="PRU00103"/>
    </source>
</evidence>
<dbReference type="InterPro" id="IPR011989">
    <property type="entry name" value="ARM-like"/>
</dbReference>
<name>A0A4Z1SW62_GIAMU</name>
<proteinExistence type="predicted"/>
<dbReference type="Proteomes" id="UP000315496">
    <property type="component" value="Chromosome 1"/>
</dbReference>
<feature type="repeat" description="HEAT" evidence="2">
    <location>
        <begin position="431"/>
        <end position="469"/>
    </location>
</feature>
<reference evidence="3 4" key="1">
    <citation type="submission" date="2019-05" db="EMBL/GenBank/DDBJ databases">
        <title>The compact genome of Giardia muris reveals important steps in the evolution of intestinal protozoan parasites.</title>
        <authorList>
            <person name="Xu F."/>
            <person name="Jimenez-Gonzalez A."/>
            <person name="Einarsson E."/>
            <person name="Astvaldsson A."/>
            <person name="Peirasmaki D."/>
            <person name="Eckmann L."/>
            <person name="Andersson J.O."/>
            <person name="Svard S.G."/>
            <person name="Jerlstrom-Hultqvist J."/>
        </authorList>
    </citation>
    <scope>NUCLEOTIDE SEQUENCE [LARGE SCALE GENOMIC DNA]</scope>
    <source>
        <strain evidence="3 4">Roberts-Thomson</strain>
    </source>
</reference>
<gene>
    <name evidence="3" type="ORF">GMRT_13566</name>
</gene>
<protein>
    <submittedName>
        <fullName evidence="3">Uncharacterized protein</fullName>
    </submittedName>
</protein>
<dbReference type="SUPFAM" id="SSF48371">
    <property type="entry name" value="ARM repeat"/>
    <property type="match status" value="1"/>
</dbReference>
<comment type="caution">
    <text evidence="3">The sequence shown here is derived from an EMBL/GenBank/DDBJ whole genome shotgun (WGS) entry which is preliminary data.</text>
</comment>
<sequence length="998" mass="111331">MSEDAEMQALEALFGPGAAPPKGDPIAEYLSALKENPSLTSQYLRTLSRLPRTCISLLKKPELVTSSSDGSTTNVSMILEFGCLLCENLRAHALYTAAGALVPLVLKLGKDMREDIRTVLSMSADHFIRLSTFLLRGLADALCEGVTEAHLTHYLQLFEYLLVDLPEREAKIQSECFVAYRQSLEELMVSSCYTLCQLFSLYSNPRYSALDDKIAPEASRLLVTVRQCLIRIFDGTKGCAHPPTVRDTYGRILQKLERSLVVFIFATPDFLKAIQPRAYDKGWTRIIEAFITGFFGGSQHEDRALRTLLGMCLQTCLRTPTPSVIRRFLHVLERLSQTGRGGKEYVRDSVYASLQRYKHAQHPVCRRNNLAILQAIFPVSDDPDVVALDLDFLKVSLSDPEPSVRRAAIEASSCILSRYYDGLCFSGRSILLGTLLELLLDSVPSVRMAAVKAVADLHRVPSLRETVSMAVYDNRERLSLLLLDTDGSRASSVQCAYIRLICSVAGIGNLVTDASRPKIGYRDLAFSMRLFFRGVFIQLLATPKQAIRTLFPLGLRAFVPQEECTEAQTLVNFLLKTTLIMGSASPLVLRQTVLYLAVEAKPVPNSISAVWELFGVVLRLTGTISTQLQENGAFDVLSPILQECISLLTYLHALLVSLQEACQNKLAGRRLIEFDSWVKRSGARTRELLENIIPLRTEGVSVLVKEGFLSILKGYGLDRESAQSITSLLAQLITEENSDKVGSKSILQLVLHTSEKAQPPAISLAEDTLCLRYCDISAHMPWEEGMVVTDLAIYGLEYLSRVHRVNGKAKQDALMAVLYLAKSLLRLSISSSNSEPPLKRCHDPSDGLIFSGLLACITLHHVEQYFKQTHLYDCACVLAVDIIIQALREKRERTMLTCILELLFLLARSTCRSEYLQDTIDEEARLLLQIPDTSEDPLPPRGIIRHLCNAISEASDDQMEVLRFITSLLDTNETSPESIEGFLRRTILLEGMRAYRLY</sequence>
<accession>A0A4Z1SW62</accession>
<dbReference type="InterPro" id="IPR016024">
    <property type="entry name" value="ARM-type_fold"/>
</dbReference>
<dbReference type="Gene3D" id="1.25.10.10">
    <property type="entry name" value="Leucine-rich Repeat Variant"/>
    <property type="match status" value="1"/>
</dbReference>
<dbReference type="EMBL" id="VDLU01000001">
    <property type="protein sequence ID" value="TNJ29986.1"/>
    <property type="molecule type" value="Genomic_DNA"/>
</dbReference>
<evidence type="ECO:0000313" key="4">
    <source>
        <dbReference type="Proteomes" id="UP000315496"/>
    </source>
</evidence>
<dbReference type="OrthoDB" id="10258129at2759"/>
<dbReference type="InterPro" id="IPR021133">
    <property type="entry name" value="HEAT_type_2"/>
</dbReference>
<evidence type="ECO:0000313" key="3">
    <source>
        <dbReference type="EMBL" id="TNJ29986.1"/>
    </source>
</evidence>
<organism evidence="3 4">
    <name type="scientific">Giardia muris</name>
    <dbReference type="NCBI Taxonomy" id="5742"/>
    <lineage>
        <taxon>Eukaryota</taxon>
        <taxon>Metamonada</taxon>
        <taxon>Diplomonadida</taxon>
        <taxon>Hexamitidae</taxon>
        <taxon>Giardiinae</taxon>
        <taxon>Giardia</taxon>
    </lineage>
</organism>
<dbReference type="PROSITE" id="PS50077">
    <property type="entry name" value="HEAT_REPEAT"/>
    <property type="match status" value="1"/>
</dbReference>
<dbReference type="AlphaFoldDB" id="A0A4Z1SW62"/>
<dbReference type="InterPro" id="IPR000357">
    <property type="entry name" value="HEAT"/>
</dbReference>
<keyword evidence="1" id="KW-0677">Repeat</keyword>
<dbReference type="VEuPathDB" id="GiardiaDB:GMRT_13566"/>
<keyword evidence="4" id="KW-1185">Reference proteome</keyword>
<evidence type="ECO:0000256" key="1">
    <source>
        <dbReference type="ARBA" id="ARBA00022737"/>
    </source>
</evidence>